<organism evidence="2 3">
    <name type="scientific">Candidatus Sulfotelmatobacter kueseliae</name>
    <dbReference type="NCBI Taxonomy" id="2042962"/>
    <lineage>
        <taxon>Bacteria</taxon>
        <taxon>Pseudomonadati</taxon>
        <taxon>Acidobacteriota</taxon>
        <taxon>Terriglobia</taxon>
        <taxon>Terriglobales</taxon>
        <taxon>Candidatus Korobacteraceae</taxon>
        <taxon>Candidatus Sulfotelmatobacter</taxon>
    </lineage>
</organism>
<dbReference type="Proteomes" id="UP000238701">
    <property type="component" value="Unassembled WGS sequence"/>
</dbReference>
<feature type="signal peptide" evidence="1">
    <location>
        <begin position="1"/>
        <end position="23"/>
    </location>
</feature>
<feature type="chain" id="PRO_5015682448" description="Lipoprotein" evidence="1">
    <location>
        <begin position="24"/>
        <end position="174"/>
    </location>
</feature>
<evidence type="ECO:0000256" key="1">
    <source>
        <dbReference type="SAM" id="SignalP"/>
    </source>
</evidence>
<evidence type="ECO:0008006" key="4">
    <source>
        <dbReference type="Google" id="ProtNLM"/>
    </source>
</evidence>
<gene>
    <name evidence="2" type="ORF">SBA1_440040</name>
</gene>
<dbReference type="AlphaFoldDB" id="A0A2U3KRT8"/>
<sequence length="174" mass="18296">MKRTRILVTLLATLALLSSSCGSGDKIASVSITAGGQTGTVNLYGLGGTMQLQVMANYTSGKSIDETNFATYMITPEGYQWDQKTLLPTPPYGVQLNNTGMITATADQNGNGVCTWYNANTTSTQLSSPSWFFTGDYTIVATYRGFTSNPIYIPVASGASGQSGQEGICGPSAK</sequence>
<proteinExistence type="predicted"/>
<evidence type="ECO:0000313" key="3">
    <source>
        <dbReference type="Proteomes" id="UP000238701"/>
    </source>
</evidence>
<accession>A0A2U3KRT8</accession>
<name>A0A2U3KRT8_9BACT</name>
<evidence type="ECO:0000313" key="2">
    <source>
        <dbReference type="EMBL" id="SPF42342.1"/>
    </source>
</evidence>
<keyword evidence="1" id="KW-0732">Signal</keyword>
<reference evidence="3" key="1">
    <citation type="submission" date="2018-02" db="EMBL/GenBank/DDBJ databases">
        <authorList>
            <person name="Hausmann B."/>
        </authorList>
    </citation>
    <scope>NUCLEOTIDE SEQUENCE [LARGE SCALE GENOMIC DNA]</scope>
    <source>
        <strain evidence="3">Peat soil MAG SbA1</strain>
    </source>
</reference>
<dbReference type="EMBL" id="OMOD01000138">
    <property type="protein sequence ID" value="SPF42342.1"/>
    <property type="molecule type" value="Genomic_DNA"/>
</dbReference>
<protein>
    <recommendedName>
        <fullName evidence="4">Lipoprotein</fullName>
    </recommendedName>
</protein>
<dbReference type="PROSITE" id="PS51257">
    <property type="entry name" value="PROKAR_LIPOPROTEIN"/>
    <property type="match status" value="1"/>
</dbReference>